<feature type="compositionally biased region" description="Basic residues" evidence="8">
    <location>
        <begin position="30"/>
        <end position="45"/>
    </location>
</feature>
<feature type="region of interest" description="Disordered" evidence="8">
    <location>
        <begin position="1"/>
        <end position="94"/>
    </location>
</feature>
<name>A0AA35WP19_GEOBA</name>
<proteinExistence type="inferred from homology"/>
<comment type="similarity">
    <text evidence="1 6 7">Belongs to the glutamine synthetase family.</text>
</comment>
<evidence type="ECO:0000256" key="1">
    <source>
        <dbReference type="ARBA" id="ARBA00009897"/>
    </source>
</evidence>
<dbReference type="GO" id="GO:0016020">
    <property type="term" value="C:membrane"/>
    <property type="evidence" value="ECO:0007669"/>
    <property type="project" value="TreeGrafter"/>
</dbReference>
<protein>
    <recommendedName>
        <fullName evidence="4">Lengsin</fullName>
    </recommendedName>
    <alternativeName>
        <fullName evidence="5">Glutamate-ammonia ligase domain-containing protein 1</fullName>
    </alternativeName>
</protein>
<dbReference type="SUPFAM" id="SSF55931">
    <property type="entry name" value="Glutamine synthetase/guanido kinase"/>
    <property type="match status" value="1"/>
</dbReference>
<dbReference type="GO" id="GO:0004356">
    <property type="term" value="F:glutamine synthetase activity"/>
    <property type="evidence" value="ECO:0007669"/>
    <property type="project" value="InterPro"/>
</dbReference>
<dbReference type="GO" id="GO:0019740">
    <property type="term" value="P:nitrogen utilization"/>
    <property type="evidence" value="ECO:0007669"/>
    <property type="project" value="TreeGrafter"/>
</dbReference>
<comment type="function">
    <text evidence="2">May act as a component of the cytoskeleton or as a chaperone for the reorganization of intermediate filament proteins during terminal differentiation in the lens. Does not seem to have enzymatic activity.</text>
</comment>
<dbReference type="InterPro" id="IPR014746">
    <property type="entry name" value="Gln_synth/guanido_kin_cat_dom"/>
</dbReference>
<comment type="caution">
    <text evidence="10">The sequence shown here is derived from an EMBL/GenBank/DDBJ whole genome shotgun (WGS) entry which is preliminary data.</text>
</comment>
<evidence type="ECO:0000313" key="11">
    <source>
        <dbReference type="Proteomes" id="UP001174909"/>
    </source>
</evidence>
<evidence type="ECO:0000259" key="9">
    <source>
        <dbReference type="PROSITE" id="PS51987"/>
    </source>
</evidence>
<gene>
    <name evidence="10" type="ORF">GBAR_LOCUS13959</name>
</gene>
<evidence type="ECO:0000256" key="7">
    <source>
        <dbReference type="RuleBase" id="RU000384"/>
    </source>
</evidence>
<evidence type="ECO:0000256" key="6">
    <source>
        <dbReference type="PROSITE-ProRule" id="PRU01331"/>
    </source>
</evidence>
<evidence type="ECO:0000256" key="8">
    <source>
        <dbReference type="SAM" id="MobiDB-lite"/>
    </source>
</evidence>
<evidence type="ECO:0000256" key="3">
    <source>
        <dbReference type="ARBA" id="ARBA00038790"/>
    </source>
</evidence>
<dbReference type="AlphaFoldDB" id="A0AA35WP19"/>
<dbReference type="Pfam" id="PF00120">
    <property type="entry name" value="Gln-synt_C"/>
    <property type="match status" value="1"/>
</dbReference>
<accession>A0AA35WP19</accession>
<evidence type="ECO:0000313" key="10">
    <source>
        <dbReference type="EMBL" id="CAI8023936.1"/>
    </source>
</evidence>
<dbReference type="GO" id="GO:0006542">
    <property type="term" value="P:glutamine biosynthetic process"/>
    <property type="evidence" value="ECO:0007669"/>
    <property type="project" value="TreeGrafter"/>
</dbReference>
<dbReference type="PANTHER" id="PTHR43407">
    <property type="entry name" value="GLUTAMINE SYNTHETASE"/>
    <property type="match status" value="1"/>
</dbReference>
<sequence>AACGHSERHPLRDGHRDAEVWHEDREAPPRGRHRRTGRDRHRVRHAGQDGRQHHDLQVPGQERRRTARQDRDVHAQAAVRRQRHRNAHSPEHLEGRHHIFYGDGYANMSDTMKYYIGGLLRHAPALLAFAAPTTNSYRRLVPGYEAPVNLAYSSRNRSACCRIPAYFDTPPTKRIEFRCPDPTANPYLAFSSMLLAGLDGINNQIDPGDPMDVDLYDLSPEEAANVQQVPGSLEESLNALEEDHEFLLTGNVFTSDLIETWLDYKRTEEVDAIRLRPHPYEFFLYYDA</sequence>
<evidence type="ECO:0000256" key="5">
    <source>
        <dbReference type="ARBA" id="ARBA00042675"/>
    </source>
</evidence>
<dbReference type="GO" id="GO:0005737">
    <property type="term" value="C:cytoplasm"/>
    <property type="evidence" value="ECO:0007669"/>
    <property type="project" value="TreeGrafter"/>
</dbReference>
<dbReference type="Gene3D" id="3.30.590.10">
    <property type="entry name" value="Glutamine synthetase/guanido kinase, catalytic domain"/>
    <property type="match status" value="1"/>
</dbReference>
<comment type="subunit">
    <text evidence="3">Dodecamer. Interacts with BFSP2 and VIM.</text>
</comment>
<reference evidence="10" key="1">
    <citation type="submission" date="2023-03" db="EMBL/GenBank/DDBJ databases">
        <authorList>
            <person name="Steffen K."/>
            <person name="Cardenas P."/>
        </authorList>
    </citation>
    <scope>NUCLEOTIDE SEQUENCE</scope>
</reference>
<dbReference type="EMBL" id="CASHTH010002045">
    <property type="protein sequence ID" value="CAI8023936.1"/>
    <property type="molecule type" value="Genomic_DNA"/>
</dbReference>
<keyword evidence="11" id="KW-1185">Reference proteome</keyword>
<dbReference type="PROSITE" id="PS51987">
    <property type="entry name" value="GS_CATALYTIC"/>
    <property type="match status" value="1"/>
</dbReference>
<evidence type="ECO:0000256" key="4">
    <source>
        <dbReference type="ARBA" id="ARBA00039404"/>
    </source>
</evidence>
<dbReference type="Proteomes" id="UP001174909">
    <property type="component" value="Unassembled WGS sequence"/>
</dbReference>
<dbReference type="InterPro" id="IPR008146">
    <property type="entry name" value="Gln_synth_cat_dom"/>
</dbReference>
<feature type="compositionally biased region" description="Basic and acidic residues" evidence="8">
    <location>
        <begin position="1"/>
        <end position="29"/>
    </location>
</feature>
<dbReference type="SMART" id="SM01230">
    <property type="entry name" value="Gln-synt_C"/>
    <property type="match status" value="1"/>
</dbReference>
<dbReference type="PANTHER" id="PTHR43407:SF1">
    <property type="entry name" value="LENGSIN"/>
    <property type="match status" value="1"/>
</dbReference>
<organism evidence="10 11">
    <name type="scientific">Geodia barretti</name>
    <name type="common">Barrett's horny sponge</name>
    <dbReference type="NCBI Taxonomy" id="519541"/>
    <lineage>
        <taxon>Eukaryota</taxon>
        <taxon>Metazoa</taxon>
        <taxon>Porifera</taxon>
        <taxon>Demospongiae</taxon>
        <taxon>Heteroscleromorpha</taxon>
        <taxon>Tetractinellida</taxon>
        <taxon>Astrophorina</taxon>
        <taxon>Geodiidae</taxon>
        <taxon>Geodia</taxon>
    </lineage>
</organism>
<evidence type="ECO:0000256" key="2">
    <source>
        <dbReference type="ARBA" id="ARBA00037583"/>
    </source>
</evidence>
<feature type="compositionally biased region" description="Basic and acidic residues" evidence="8">
    <location>
        <begin position="46"/>
        <end position="74"/>
    </location>
</feature>
<feature type="non-terminal residue" evidence="10">
    <location>
        <position position="1"/>
    </location>
</feature>
<feature type="domain" description="GS catalytic" evidence="9">
    <location>
        <begin position="1"/>
        <end position="288"/>
    </location>
</feature>